<gene>
    <name evidence="9" type="ORF">SSLN_LOCUS7969</name>
</gene>
<dbReference type="STRING" id="70667.A0A183SUS1"/>
<evidence type="ECO:0000256" key="6">
    <source>
        <dbReference type="ARBA" id="ARBA00023242"/>
    </source>
</evidence>
<reference evidence="9 10" key="2">
    <citation type="submission" date="2018-11" db="EMBL/GenBank/DDBJ databases">
        <authorList>
            <consortium name="Pathogen Informatics"/>
        </authorList>
    </citation>
    <scope>NUCLEOTIDE SEQUENCE [LARGE SCALE GENOMIC DNA]</scope>
    <source>
        <strain evidence="9 10">NST_G2</strain>
    </source>
</reference>
<keyword evidence="5 7" id="KW-0440">LIM domain</keyword>
<dbReference type="EMBL" id="UYSU01034405">
    <property type="protein sequence ID" value="VDL94354.1"/>
    <property type="molecule type" value="Genomic_DNA"/>
</dbReference>
<accession>A0A183SUS1</accession>
<sequence>MSTKCGACGKAVYAAEERRFGDQAYHKQCFKCSSCNKPVDSTTGAQHEATLYCKTCHGREFGIKGYGFGQGAGILNTEKGTGAGGEASKQDATLGAVDLLHKLNFFDIFLTNVCSIFRPAPKAGQPRTVSPKSGGCPRCGQRVYDAEKAIGCPGDLKFHKRCFRCKVCSKALDSTNICTNEDEIYCKSKSRPIRLFC</sequence>
<dbReference type="InterPro" id="IPR001781">
    <property type="entry name" value="Znf_LIM"/>
</dbReference>
<dbReference type="GO" id="GO:0042805">
    <property type="term" value="F:actinin binding"/>
    <property type="evidence" value="ECO:0007669"/>
    <property type="project" value="TreeGrafter"/>
</dbReference>
<protein>
    <submittedName>
        <fullName evidence="11">LIM zinc-binding domain-containing protein</fullName>
    </submittedName>
</protein>
<dbReference type="PANTHER" id="PTHR24215">
    <property type="entry name" value="RHO-GTPASE-ACTIVATING PROTEIN LRG1"/>
    <property type="match status" value="1"/>
</dbReference>
<evidence type="ECO:0000256" key="5">
    <source>
        <dbReference type="ARBA" id="ARBA00023038"/>
    </source>
</evidence>
<dbReference type="GO" id="GO:0008307">
    <property type="term" value="F:structural constituent of muscle"/>
    <property type="evidence" value="ECO:0007669"/>
    <property type="project" value="TreeGrafter"/>
</dbReference>
<evidence type="ECO:0000259" key="8">
    <source>
        <dbReference type="PROSITE" id="PS50023"/>
    </source>
</evidence>
<dbReference type="AlphaFoldDB" id="A0A183SUS1"/>
<evidence type="ECO:0000256" key="1">
    <source>
        <dbReference type="ARBA" id="ARBA00004123"/>
    </source>
</evidence>
<evidence type="ECO:0000313" key="10">
    <source>
        <dbReference type="Proteomes" id="UP000275846"/>
    </source>
</evidence>
<dbReference type="WBParaSite" id="SSLN_0000827301-mRNA-1">
    <property type="protein sequence ID" value="SSLN_0000827301-mRNA-1"/>
    <property type="gene ID" value="SSLN_0000827301"/>
</dbReference>
<dbReference type="SMART" id="SM00132">
    <property type="entry name" value="LIM"/>
    <property type="match status" value="2"/>
</dbReference>
<dbReference type="GO" id="GO:0060537">
    <property type="term" value="P:muscle tissue development"/>
    <property type="evidence" value="ECO:0007669"/>
    <property type="project" value="TreeGrafter"/>
</dbReference>
<evidence type="ECO:0000256" key="3">
    <source>
        <dbReference type="ARBA" id="ARBA00022737"/>
    </source>
</evidence>
<keyword evidence="6" id="KW-0539">Nucleus</keyword>
<dbReference type="FunFam" id="2.10.110.10:FF:000001">
    <property type="entry name" value="Cysteine and glycine-rich protein 1"/>
    <property type="match status" value="2"/>
</dbReference>
<dbReference type="GO" id="GO:0030018">
    <property type="term" value="C:Z disc"/>
    <property type="evidence" value="ECO:0007669"/>
    <property type="project" value="TreeGrafter"/>
</dbReference>
<dbReference type="Proteomes" id="UP000275846">
    <property type="component" value="Unassembled WGS sequence"/>
</dbReference>
<dbReference type="PROSITE" id="PS50023">
    <property type="entry name" value="LIM_DOMAIN_2"/>
    <property type="match status" value="2"/>
</dbReference>
<evidence type="ECO:0000256" key="4">
    <source>
        <dbReference type="ARBA" id="ARBA00022833"/>
    </source>
</evidence>
<dbReference type="Pfam" id="PF00412">
    <property type="entry name" value="LIM"/>
    <property type="match status" value="2"/>
</dbReference>
<evidence type="ECO:0000313" key="9">
    <source>
        <dbReference type="EMBL" id="VDL94354.1"/>
    </source>
</evidence>
<proteinExistence type="predicted"/>
<dbReference type="SUPFAM" id="SSF57716">
    <property type="entry name" value="Glucocorticoid receptor-like (DNA-binding domain)"/>
    <property type="match status" value="4"/>
</dbReference>
<dbReference type="GO" id="GO:0005634">
    <property type="term" value="C:nucleus"/>
    <property type="evidence" value="ECO:0007669"/>
    <property type="project" value="UniProtKB-SubCell"/>
</dbReference>
<dbReference type="PROSITE" id="PS00478">
    <property type="entry name" value="LIM_DOMAIN_1"/>
    <property type="match status" value="2"/>
</dbReference>
<feature type="domain" description="LIM zinc-binding" evidence="8">
    <location>
        <begin position="134"/>
        <end position="196"/>
    </location>
</feature>
<dbReference type="PANTHER" id="PTHR24215:SF35">
    <property type="entry name" value="MUSCLE LIM PROTEIN MLP84B"/>
    <property type="match status" value="1"/>
</dbReference>
<keyword evidence="10" id="KW-1185">Reference proteome</keyword>
<dbReference type="GO" id="GO:0046872">
    <property type="term" value="F:metal ion binding"/>
    <property type="evidence" value="ECO:0007669"/>
    <property type="project" value="UniProtKB-KW"/>
</dbReference>
<evidence type="ECO:0000256" key="7">
    <source>
        <dbReference type="PROSITE-ProRule" id="PRU00125"/>
    </source>
</evidence>
<evidence type="ECO:0000313" key="11">
    <source>
        <dbReference type="WBParaSite" id="SSLN_0000827301-mRNA-1"/>
    </source>
</evidence>
<keyword evidence="4 7" id="KW-0862">Zinc</keyword>
<comment type="subcellular location">
    <subcellularLocation>
        <location evidence="1">Nucleus</location>
    </subcellularLocation>
</comment>
<evidence type="ECO:0000256" key="2">
    <source>
        <dbReference type="ARBA" id="ARBA00022723"/>
    </source>
</evidence>
<keyword evidence="2 7" id="KW-0479">Metal-binding</keyword>
<keyword evidence="3" id="KW-0677">Repeat</keyword>
<dbReference type="OrthoDB" id="1679758at2759"/>
<dbReference type="CDD" id="cd09326">
    <property type="entry name" value="LIM_CRP_like"/>
    <property type="match status" value="1"/>
</dbReference>
<name>A0A183SUS1_SCHSO</name>
<organism evidence="11">
    <name type="scientific">Schistocephalus solidus</name>
    <name type="common">Tapeworm</name>
    <dbReference type="NCBI Taxonomy" id="70667"/>
    <lineage>
        <taxon>Eukaryota</taxon>
        <taxon>Metazoa</taxon>
        <taxon>Spiralia</taxon>
        <taxon>Lophotrochozoa</taxon>
        <taxon>Platyhelminthes</taxon>
        <taxon>Cestoda</taxon>
        <taxon>Eucestoda</taxon>
        <taxon>Diphyllobothriidea</taxon>
        <taxon>Diphyllobothriidae</taxon>
        <taxon>Schistocephalus</taxon>
    </lineage>
</organism>
<feature type="domain" description="LIM zinc-binding" evidence="8">
    <location>
        <begin position="3"/>
        <end position="63"/>
    </location>
</feature>
<dbReference type="GO" id="GO:0045214">
    <property type="term" value="P:sarcomere organization"/>
    <property type="evidence" value="ECO:0007669"/>
    <property type="project" value="TreeGrafter"/>
</dbReference>
<dbReference type="Gene3D" id="2.10.110.10">
    <property type="entry name" value="Cysteine Rich Protein"/>
    <property type="match status" value="2"/>
</dbReference>
<reference evidence="11" key="1">
    <citation type="submission" date="2016-06" db="UniProtKB">
        <authorList>
            <consortium name="WormBaseParasite"/>
        </authorList>
    </citation>
    <scope>IDENTIFICATION</scope>
</reference>